<evidence type="ECO:0000256" key="2">
    <source>
        <dbReference type="ARBA" id="ARBA00022898"/>
    </source>
</evidence>
<reference evidence="4 5" key="1">
    <citation type="journal article" date="2019" name="ACS Chem. Biol.">
        <title>Identification and Mobilization of a Cryptic Antibiotic Biosynthesis Gene Locus from a Human-Pathogenic Nocardia Isolate.</title>
        <authorList>
            <person name="Herisse M."/>
            <person name="Ishida K."/>
            <person name="Porter J.L."/>
            <person name="Howden B."/>
            <person name="Hertweck C."/>
            <person name="Stinear T.P."/>
            <person name="Pidot S.J."/>
        </authorList>
    </citation>
    <scope>NUCLEOTIDE SEQUENCE [LARGE SCALE GENOMIC DNA]</scope>
    <source>
        <strain evidence="4 5">AUSMDU00024985</strain>
    </source>
</reference>
<evidence type="ECO:0000313" key="4">
    <source>
        <dbReference type="EMBL" id="QIS04034.1"/>
    </source>
</evidence>
<gene>
    <name evidence="4" type="ORF">F5X71_18405</name>
</gene>
<dbReference type="AlphaFoldDB" id="A0A6G9XSY4"/>
<organism evidence="4 5">
    <name type="scientific">Nocardia brasiliensis</name>
    <dbReference type="NCBI Taxonomy" id="37326"/>
    <lineage>
        <taxon>Bacteria</taxon>
        <taxon>Bacillati</taxon>
        <taxon>Actinomycetota</taxon>
        <taxon>Actinomycetes</taxon>
        <taxon>Mycobacteriales</taxon>
        <taxon>Nocardiaceae</taxon>
        <taxon>Nocardia</taxon>
    </lineage>
</organism>
<sequence length="421" mass="45035">MRPPAERSSPAPDQAAVRKLFPALAESTEVYLDSAATTQKPRPVIDVITQYHSSRTANAGRGTYPWATSLTGRLARIRERAAAFIGAEHADEVVFTGGATAALNAVALSWGLAVLDDGDEILYSPDDHASNVHPWQHLRGLLARFGRRLELVPYRVTRTGQADTADILAKVGPRTRLITTSHLHHVYGGLTTLAQLRGLLDPEILLCFDCSQSGGHLPVDVTELGADFAIFAAHKMFGTPGTGVLYCRRRVHDRLVPFLPGGNSGVRVGADGLVPEAMPALLEGGTHNIPGILALGSALEVLESFDVAAIAAHNRLLTLRLIDGLRPIRGLEFRPGPAYAPGPVGYGILSFTLEGISAADLGFVLSELGFLVRTGLHCTVAPEEHAAGNDDSVRVSTHIYNTADEIDRFTKCVMTIAEEVT</sequence>
<dbReference type="Gene3D" id="3.40.640.10">
    <property type="entry name" value="Type I PLP-dependent aspartate aminotransferase-like (Major domain)"/>
    <property type="match status" value="1"/>
</dbReference>
<dbReference type="InterPro" id="IPR015421">
    <property type="entry name" value="PyrdxlP-dep_Trfase_major"/>
</dbReference>
<protein>
    <submittedName>
        <fullName evidence="4">Aminotransferase class V-fold PLP-dependent enzyme</fullName>
    </submittedName>
</protein>
<dbReference type="SUPFAM" id="SSF53383">
    <property type="entry name" value="PLP-dependent transferases"/>
    <property type="match status" value="1"/>
</dbReference>
<dbReference type="Gene3D" id="3.90.1150.10">
    <property type="entry name" value="Aspartate Aminotransferase, domain 1"/>
    <property type="match status" value="1"/>
</dbReference>
<comment type="cofactor">
    <cofactor evidence="1">
        <name>pyridoxal 5'-phosphate</name>
        <dbReference type="ChEBI" id="CHEBI:597326"/>
    </cofactor>
</comment>
<feature type="domain" description="Aminotransferase class V" evidence="3">
    <location>
        <begin position="30"/>
        <end position="409"/>
    </location>
</feature>
<dbReference type="InterPro" id="IPR000192">
    <property type="entry name" value="Aminotrans_V_dom"/>
</dbReference>
<evidence type="ECO:0000259" key="3">
    <source>
        <dbReference type="Pfam" id="PF00266"/>
    </source>
</evidence>
<dbReference type="RefSeq" id="WP_167463155.1">
    <property type="nucleotide sequence ID" value="NZ_CP046171.1"/>
</dbReference>
<dbReference type="Pfam" id="PF00266">
    <property type="entry name" value="Aminotran_5"/>
    <property type="match status" value="1"/>
</dbReference>
<dbReference type="InterPro" id="IPR015424">
    <property type="entry name" value="PyrdxlP-dep_Trfase"/>
</dbReference>
<evidence type="ECO:0000313" key="5">
    <source>
        <dbReference type="Proteomes" id="UP000501705"/>
    </source>
</evidence>
<proteinExistence type="predicted"/>
<accession>A0A6G9XSY4</accession>
<name>A0A6G9XSY4_NOCBR</name>
<keyword evidence="4" id="KW-0032">Aminotransferase</keyword>
<keyword evidence="2" id="KW-0663">Pyridoxal phosphate</keyword>
<dbReference type="GO" id="GO:0008483">
    <property type="term" value="F:transaminase activity"/>
    <property type="evidence" value="ECO:0007669"/>
    <property type="project" value="UniProtKB-KW"/>
</dbReference>
<evidence type="ECO:0000256" key="1">
    <source>
        <dbReference type="ARBA" id="ARBA00001933"/>
    </source>
</evidence>
<dbReference type="EMBL" id="CP046171">
    <property type="protein sequence ID" value="QIS04034.1"/>
    <property type="molecule type" value="Genomic_DNA"/>
</dbReference>
<dbReference type="Proteomes" id="UP000501705">
    <property type="component" value="Chromosome"/>
</dbReference>
<keyword evidence="4" id="KW-0808">Transferase</keyword>
<dbReference type="PANTHER" id="PTHR43586:SF8">
    <property type="entry name" value="CYSTEINE DESULFURASE 1, CHLOROPLASTIC"/>
    <property type="match status" value="1"/>
</dbReference>
<dbReference type="InterPro" id="IPR015422">
    <property type="entry name" value="PyrdxlP-dep_Trfase_small"/>
</dbReference>
<dbReference type="PANTHER" id="PTHR43586">
    <property type="entry name" value="CYSTEINE DESULFURASE"/>
    <property type="match status" value="1"/>
</dbReference>